<evidence type="ECO:0000313" key="1">
    <source>
        <dbReference type="EMBL" id="KAI5681744.1"/>
    </source>
</evidence>
<proteinExistence type="predicted"/>
<protein>
    <submittedName>
        <fullName evidence="1">Uncharacterized protein</fullName>
    </submittedName>
</protein>
<comment type="caution">
    <text evidence="1">The sequence shown here is derived from an EMBL/GenBank/DDBJ whole genome shotgun (WGS) entry which is preliminary data.</text>
</comment>
<evidence type="ECO:0000313" key="2">
    <source>
        <dbReference type="Proteomes" id="UP001060085"/>
    </source>
</evidence>
<keyword evidence="2" id="KW-1185">Reference proteome</keyword>
<accession>A0ACC0CA31</accession>
<gene>
    <name evidence="1" type="ORF">M9H77_02972</name>
</gene>
<reference evidence="2" key="1">
    <citation type="journal article" date="2023" name="Nat. Plants">
        <title>Single-cell RNA sequencing provides a high-resolution roadmap for understanding the multicellular compartmentation of specialized metabolism.</title>
        <authorList>
            <person name="Sun S."/>
            <person name="Shen X."/>
            <person name="Li Y."/>
            <person name="Li Y."/>
            <person name="Wang S."/>
            <person name="Li R."/>
            <person name="Zhang H."/>
            <person name="Shen G."/>
            <person name="Guo B."/>
            <person name="Wei J."/>
            <person name="Xu J."/>
            <person name="St-Pierre B."/>
            <person name="Chen S."/>
            <person name="Sun C."/>
        </authorList>
    </citation>
    <scope>NUCLEOTIDE SEQUENCE [LARGE SCALE GENOMIC DNA]</scope>
</reference>
<name>A0ACC0CA31_CATRO</name>
<sequence length="141" mass="16287">MASLLEKNMDCACEIFFAFRVGDHESGRERTFVVEWVATRHNDLGTIFLKIDYLIDGQTTEIKTTLEYSRLKEKDKDKSNPIIAQMCYNVSHLALRIIKEEIKRASKILVDPENLCGHWVRASHMLPCRASYLNDTSCIFD</sequence>
<dbReference type="EMBL" id="CM044701">
    <property type="protein sequence ID" value="KAI5681744.1"/>
    <property type="molecule type" value="Genomic_DNA"/>
</dbReference>
<organism evidence="1 2">
    <name type="scientific">Catharanthus roseus</name>
    <name type="common">Madagascar periwinkle</name>
    <name type="synonym">Vinca rosea</name>
    <dbReference type="NCBI Taxonomy" id="4058"/>
    <lineage>
        <taxon>Eukaryota</taxon>
        <taxon>Viridiplantae</taxon>
        <taxon>Streptophyta</taxon>
        <taxon>Embryophyta</taxon>
        <taxon>Tracheophyta</taxon>
        <taxon>Spermatophyta</taxon>
        <taxon>Magnoliopsida</taxon>
        <taxon>eudicotyledons</taxon>
        <taxon>Gunneridae</taxon>
        <taxon>Pentapetalae</taxon>
        <taxon>asterids</taxon>
        <taxon>lamiids</taxon>
        <taxon>Gentianales</taxon>
        <taxon>Apocynaceae</taxon>
        <taxon>Rauvolfioideae</taxon>
        <taxon>Vinceae</taxon>
        <taxon>Catharanthinae</taxon>
        <taxon>Catharanthus</taxon>
    </lineage>
</organism>
<dbReference type="Proteomes" id="UP001060085">
    <property type="component" value="Linkage Group LG01"/>
</dbReference>